<protein>
    <submittedName>
        <fullName evidence="2">Uncharacterized protein</fullName>
    </submittedName>
</protein>
<evidence type="ECO:0000256" key="1">
    <source>
        <dbReference type="SAM" id="MobiDB-lite"/>
    </source>
</evidence>
<dbReference type="AlphaFoldDB" id="A0A7C8JLS6"/>
<accession>A0A7C8JLS6</accession>
<feature type="compositionally biased region" description="Low complexity" evidence="1">
    <location>
        <begin position="485"/>
        <end position="503"/>
    </location>
</feature>
<feature type="compositionally biased region" description="Pro residues" evidence="1">
    <location>
        <begin position="459"/>
        <end position="468"/>
    </location>
</feature>
<gene>
    <name evidence="2" type="ORF">TWF703_010090</name>
</gene>
<name>A0A7C8JLS6_ORBOL</name>
<evidence type="ECO:0000313" key="3">
    <source>
        <dbReference type="Proteomes" id="UP000480548"/>
    </source>
</evidence>
<feature type="compositionally biased region" description="Basic and acidic residues" evidence="1">
    <location>
        <begin position="312"/>
        <end position="323"/>
    </location>
</feature>
<evidence type="ECO:0000313" key="2">
    <source>
        <dbReference type="EMBL" id="KAF3127142.1"/>
    </source>
</evidence>
<dbReference type="Proteomes" id="UP000480548">
    <property type="component" value="Unassembled WGS sequence"/>
</dbReference>
<comment type="caution">
    <text evidence="2">The sequence shown here is derived from an EMBL/GenBank/DDBJ whole genome shotgun (WGS) entry which is preliminary data.</text>
</comment>
<feature type="region of interest" description="Disordered" evidence="1">
    <location>
        <begin position="304"/>
        <end position="323"/>
    </location>
</feature>
<sequence length="509" mass="57270">MAGMASSAWKAKPLSGSGSVRVVSNASLPQPLATVSPALMHPDTASFYQKTSIKTAASPIFQLLPDHLQLQQAARPARVFHVRLAVPHPLSSRRMFSFLRTSRSLWKSRRSQNPELRFYRVTFAPYLSFRQWGRPVVALGMAGGFVYYNSDMLEKSFSKGPFYIPLWFASSKAAPLYEVDGPEHREYTALMRDSNRRVGAEDVVLHAVKKRVMASPLDMGQWEGFASPFWMTFRLAAPGVTWSRKNLAISFSGIEIVDRPVSNRNLMRFNCIVYPRAAALSMQSTFNSMYSSISQAVWPGEVITPLKPNSPKKSDSPKKEQQRLDVPLLPSGAIMAIHEAAEKGAITMYKELSRDFQKNAPPPPRGWIVADGTVRLVGTELVLILDFRVAFNPKNFDQHYVYELSPRHHTPRLGMNIHTFEKPGLPPPRPPPKQPQKPQKKPQKQLQTQQHQIPEREQPPPPQSPPENEPLQKPTVPVEAPDGPPEQQQQRPQGGPRPQQAEQEVPRKR</sequence>
<proteinExistence type="predicted"/>
<organism evidence="2 3">
    <name type="scientific">Orbilia oligospora</name>
    <name type="common">Nematode-trapping fungus</name>
    <name type="synonym">Arthrobotrys oligospora</name>
    <dbReference type="NCBI Taxonomy" id="2813651"/>
    <lineage>
        <taxon>Eukaryota</taxon>
        <taxon>Fungi</taxon>
        <taxon>Dikarya</taxon>
        <taxon>Ascomycota</taxon>
        <taxon>Pezizomycotina</taxon>
        <taxon>Orbiliomycetes</taxon>
        <taxon>Orbiliales</taxon>
        <taxon>Orbiliaceae</taxon>
        <taxon>Orbilia</taxon>
    </lineage>
</organism>
<feature type="compositionally biased region" description="Pro residues" evidence="1">
    <location>
        <begin position="424"/>
        <end position="435"/>
    </location>
</feature>
<dbReference type="EMBL" id="WIQZ01000079">
    <property type="protein sequence ID" value="KAF3127142.1"/>
    <property type="molecule type" value="Genomic_DNA"/>
</dbReference>
<feature type="region of interest" description="Disordered" evidence="1">
    <location>
        <begin position="413"/>
        <end position="509"/>
    </location>
</feature>
<reference evidence="2 3" key="1">
    <citation type="submission" date="2019-06" db="EMBL/GenBank/DDBJ databases">
        <authorList>
            <person name="Palmer J.M."/>
        </authorList>
    </citation>
    <scope>NUCLEOTIDE SEQUENCE [LARGE SCALE GENOMIC DNA]</scope>
    <source>
        <strain evidence="2 3">TWF703</strain>
    </source>
</reference>